<name>A0A9X3B5E4_9HYPH</name>
<protein>
    <submittedName>
        <fullName evidence="1">Uncharacterized protein</fullName>
    </submittedName>
</protein>
<dbReference type="AlphaFoldDB" id="A0A9X3B5E4"/>
<comment type="caution">
    <text evidence="1">The sequence shown here is derived from an EMBL/GenBank/DDBJ whole genome shotgun (WGS) entry which is preliminary data.</text>
</comment>
<gene>
    <name evidence="1" type="ORF">NYR54_02265</name>
</gene>
<organism evidence="1 2">
    <name type="scientific">Chelativorans petroleitrophicus</name>
    <dbReference type="NCBI Taxonomy" id="2975484"/>
    <lineage>
        <taxon>Bacteria</taxon>
        <taxon>Pseudomonadati</taxon>
        <taxon>Pseudomonadota</taxon>
        <taxon>Alphaproteobacteria</taxon>
        <taxon>Hyphomicrobiales</taxon>
        <taxon>Phyllobacteriaceae</taxon>
        <taxon>Chelativorans</taxon>
    </lineage>
</organism>
<keyword evidence="2" id="KW-1185">Reference proteome</keyword>
<dbReference type="RefSeq" id="WP_261513806.1">
    <property type="nucleotide sequence ID" value="NZ_JAODNV010000004.1"/>
</dbReference>
<evidence type="ECO:0000313" key="1">
    <source>
        <dbReference type="EMBL" id="MCT8989123.1"/>
    </source>
</evidence>
<sequence length="60" mass="6264">MAIGRTLLIDDRLASGKLVAPFGTSDPSGAAYYLCRPAGIAATAAARRVTRWLEQLAAST</sequence>
<dbReference type="Gene3D" id="3.40.190.10">
    <property type="entry name" value="Periplasmic binding protein-like II"/>
    <property type="match status" value="2"/>
</dbReference>
<dbReference type="EMBL" id="JAODNV010000004">
    <property type="protein sequence ID" value="MCT8989123.1"/>
    <property type="molecule type" value="Genomic_DNA"/>
</dbReference>
<reference evidence="1" key="1">
    <citation type="submission" date="2022-08" db="EMBL/GenBank/DDBJ databases">
        <title>Chelativorans sichuanense sp. nov., a paraffin oil-degrading bacterium isolated from a mixture of oil-based drill cuttings and paddy soil.</title>
        <authorList>
            <person name="Yu J."/>
            <person name="Liu H."/>
            <person name="Chen Q."/>
        </authorList>
    </citation>
    <scope>NUCLEOTIDE SEQUENCE</scope>
    <source>
        <strain evidence="1">SCAU 2101</strain>
    </source>
</reference>
<evidence type="ECO:0000313" key="2">
    <source>
        <dbReference type="Proteomes" id="UP001149009"/>
    </source>
</evidence>
<dbReference type="Proteomes" id="UP001149009">
    <property type="component" value="Unassembled WGS sequence"/>
</dbReference>
<accession>A0A9X3B5E4</accession>
<proteinExistence type="predicted"/>